<dbReference type="RefSeq" id="XP_011128493.1">
    <property type="nucleotide sequence ID" value="XM_011130191.1"/>
</dbReference>
<dbReference type="GO" id="GO:0003677">
    <property type="term" value="F:DNA binding"/>
    <property type="evidence" value="ECO:0007669"/>
    <property type="project" value="InterPro"/>
</dbReference>
<dbReference type="SUPFAM" id="SSF47113">
    <property type="entry name" value="Histone-fold"/>
    <property type="match status" value="1"/>
</dbReference>
<protein>
    <submittedName>
        <fullName evidence="2">Histone H2B</fullName>
    </submittedName>
</protein>
<dbReference type="InterPro" id="IPR000558">
    <property type="entry name" value="Histone_H2B"/>
</dbReference>
<evidence type="ECO:0000313" key="3">
    <source>
        <dbReference type="Proteomes" id="UP000019763"/>
    </source>
</evidence>
<comment type="similarity">
    <text evidence="1">Belongs to the histone H2B family.</text>
</comment>
<dbReference type="OrthoDB" id="10266091at2759"/>
<organism evidence="2 3">
    <name type="scientific">Gregarina niphandrodes</name>
    <name type="common">Septate eugregarine</name>
    <dbReference type="NCBI Taxonomy" id="110365"/>
    <lineage>
        <taxon>Eukaryota</taxon>
        <taxon>Sar</taxon>
        <taxon>Alveolata</taxon>
        <taxon>Apicomplexa</taxon>
        <taxon>Conoidasida</taxon>
        <taxon>Gregarinasina</taxon>
        <taxon>Eugregarinorida</taxon>
        <taxon>Gregarinidae</taxon>
        <taxon>Gregarina</taxon>
    </lineage>
</organism>
<evidence type="ECO:0000256" key="1">
    <source>
        <dbReference type="ARBA" id="ARBA00006846"/>
    </source>
</evidence>
<dbReference type="PRINTS" id="PR00621">
    <property type="entry name" value="HISTONEH2B"/>
</dbReference>
<name>A0A023BDT5_GRENI</name>
<accession>A0A023BDT5</accession>
<dbReference type="GO" id="GO:0030527">
    <property type="term" value="F:structural constituent of chromatin"/>
    <property type="evidence" value="ECO:0007669"/>
    <property type="project" value="InterPro"/>
</dbReference>
<evidence type="ECO:0000313" key="2">
    <source>
        <dbReference type="EMBL" id="EZG89222.1"/>
    </source>
</evidence>
<comment type="caution">
    <text evidence="2">The sequence shown here is derived from an EMBL/GenBank/DDBJ whole genome shotgun (WGS) entry which is preliminary data.</text>
</comment>
<dbReference type="AlphaFoldDB" id="A0A023BDT5"/>
<reference evidence="2" key="1">
    <citation type="submission" date="2013-12" db="EMBL/GenBank/DDBJ databases">
        <authorList>
            <person name="Omoto C.K."/>
            <person name="Sibley D."/>
            <person name="Venepally P."/>
            <person name="Hadjithomas M."/>
            <person name="Karamycheva S."/>
            <person name="Brunk B."/>
            <person name="Roos D."/>
            <person name="Caler E."/>
            <person name="Lorenzi H."/>
        </authorList>
    </citation>
    <scope>NUCLEOTIDE SEQUENCE</scope>
</reference>
<dbReference type="Gene3D" id="1.10.20.10">
    <property type="entry name" value="Histone, subunit A"/>
    <property type="match status" value="1"/>
</dbReference>
<dbReference type="GO" id="GO:0000786">
    <property type="term" value="C:nucleosome"/>
    <property type="evidence" value="ECO:0007669"/>
    <property type="project" value="InterPro"/>
</dbReference>
<dbReference type="GeneID" id="22910354"/>
<sequence length="45" mass="4730">MQTSVRLLLPGELSKHAATEGAKAVENTAGESLFDPCSICADRDP</sequence>
<dbReference type="GO" id="GO:0046982">
    <property type="term" value="F:protein heterodimerization activity"/>
    <property type="evidence" value="ECO:0007669"/>
    <property type="project" value="InterPro"/>
</dbReference>
<keyword evidence="3" id="KW-1185">Reference proteome</keyword>
<dbReference type="Proteomes" id="UP000019763">
    <property type="component" value="Unassembled WGS sequence"/>
</dbReference>
<dbReference type="InterPro" id="IPR009072">
    <property type="entry name" value="Histone-fold"/>
</dbReference>
<dbReference type="EMBL" id="AFNH02000023">
    <property type="protein sequence ID" value="EZG89222.1"/>
    <property type="molecule type" value="Genomic_DNA"/>
</dbReference>
<proteinExistence type="inferred from homology"/>
<gene>
    <name evidence="2" type="ORF">GNI_002630</name>
</gene>
<dbReference type="VEuPathDB" id="CryptoDB:GNI_002630"/>